<dbReference type="PANTHER" id="PTHR48111:SF40">
    <property type="entry name" value="PHOSPHATE REGULON TRANSCRIPTIONAL REGULATORY PROTEIN PHOB"/>
    <property type="match status" value="1"/>
</dbReference>
<dbReference type="Gene3D" id="6.10.250.690">
    <property type="match status" value="1"/>
</dbReference>
<protein>
    <recommendedName>
        <fullName evidence="1">Phosphate regulon transcriptional regulatory protein PhoB</fullName>
    </recommendedName>
</protein>
<dbReference type="SUPFAM" id="SSF52172">
    <property type="entry name" value="CheY-like"/>
    <property type="match status" value="1"/>
</dbReference>
<dbReference type="GO" id="GO:0006355">
    <property type="term" value="P:regulation of DNA-templated transcription"/>
    <property type="evidence" value="ECO:0007669"/>
    <property type="project" value="InterPro"/>
</dbReference>
<dbReference type="Pfam" id="PF00486">
    <property type="entry name" value="Trans_reg_C"/>
    <property type="match status" value="1"/>
</dbReference>
<feature type="domain" description="Response regulatory" evidence="8">
    <location>
        <begin position="4"/>
        <end position="118"/>
    </location>
</feature>
<dbReference type="Gene3D" id="3.40.50.2300">
    <property type="match status" value="1"/>
</dbReference>
<keyword evidence="2 6" id="KW-0597">Phosphoprotein</keyword>
<evidence type="ECO:0000259" key="9">
    <source>
        <dbReference type="PROSITE" id="PS51755"/>
    </source>
</evidence>
<evidence type="ECO:0000256" key="4">
    <source>
        <dbReference type="ARBA" id="ARBA00023125"/>
    </source>
</evidence>
<dbReference type="InterPro" id="IPR016032">
    <property type="entry name" value="Sig_transdc_resp-reg_C-effctor"/>
</dbReference>
<evidence type="ECO:0000256" key="7">
    <source>
        <dbReference type="PROSITE-ProRule" id="PRU01091"/>
    </source>
</evidence>
<dbReference type="InterPro" id="IPR036388">
    <property type="entry name" value="WH-like_DNA-bd_sf"/>
</dbReference>
<comment type="caution">
    <text evidence="10">The sequence shown here is derived from an EMBL/GenBank/DDBJ whole genome shotgun (WGS) entry which is preliminary data.</text>
</comment>
<dbReference type="CDD" id="cd00383">
    <property type="entry name" value="trans_reg_C"/>
    <property type="match status" value="1"/>
</dbReference>
<dbReference type="GO" id="GO:0000976">
    <property type="term" value="F:transcription cis-regulatory region binding"/>
    <property type="evidence" value="ECO:0007669"/>
    <property type="project" value="TreeGrafter"/>
</dbReference>
<evidence type="ECO:0000256" key="5">
    <source>
        <dbReference type="ARBA" id="ARBA00024735"/>
    </source>
</evidence>
<dbReference type="GO" id="GO:0000156">
    <property type="term" value="F:phosphorelay response regulator activity"/>
    <property type="evidence" value="ECO:0007669"/>
    <property type="project" value="TreeGrafter"/>
</dbReference>
<evidence type="ECO:0000313" key="10">
    <source>
        <dbReference type="EMBL" id="CCO45263.1"/>
    </source>
</evidence>
<evidence type="ECO:0000256" key="2">
    <source>
        <dbReference type="ARBA" id="ARBA00022553"/>
    </source>
</evidence>
<dbReference type="InterPro" id="IPR039420">
    <property type="entry name" value="WalR-like"/>
</dbReference>
<dbReference type="Gene3D" id="1.10.10.10">
    <property type="entry name" value="Winged helix-like DNA-binding domain superfamily/Winged helix DNA-binding domain"/>
    <property type="match status" value="1"/>
</dbReference>
<proteinExistence type="predicted"/>
<keyword evidence="3" id="KW-0902">Two-component regulatory system</keyword>
<evidence type="ECO:0000313" key="11">
    <source>
        <dbReference type="Proteomes" id="UP000018211"/>
    </source>
</evidence>
<sequence>MSYTILVVEDDQDMANLISLNLKVQGYKTILTSHISEGYQIACQGLADAVILDRKLCDGDGTEMCKLLRQQHIGIPVLMLTALTSEHDMVDGLEAGADDYLTKPFSVIELQARVRALLRRAQHSHWQDASDNASDVTPPQANPDWQVANHSTHQLAPEQVERDTPAALIFDELVISKKQHEVRLAGANVNLTPTEFSLLYCLASKPGRVFTKDELLMRVWDTDYDGYHHTVCSTINRLRNKIEKPQNKIRYIRTVWGVGYKFQHEARP</sequence>
<dbReference type="RefSeq" id="WP_004401758.1">
    <property type="nucleotide sequence ID" value="NZ_LK391965.1"/>
</dbReference>
<dbReference type="GO" id="GO:0032993">
    <property type="term" value="C:protein-DNA complex"/>
    <property type="evidence" value="ECO:0007669"/>
    <property type="project" value="TreeGrafter"/>
</dbReference>
<dbReference type="Pfam" id="PF00072">
    <property type="entry name" value="Response_reg"/>
    <property type="match status" value="1"/>
</dbReference>
<dbReference type="PROSITE" id="PS50110">
    <property type="entry name" value="RESPONSE_REGULATORY"/>
    <property type="match status" value="1"/>
</dbReference>
<organism evidence="10 11">
    <name type="scientific">Vibrio nigripulchritudo SOn1</name>
    <dbReference type="NCBI Taxonomy" id="1238450"/>
    <lineage>
        <taxon>Bacteria</taxon>
        <taxon>Pseudomonadati</taxon>
        <taxon>Pseudomonadota</taxon>
        <taxon>Gammaproteobacteria</taxon>
        <taxon>Vibrionales</taxon>
        <taxon>Vibrionaceae</taxon>
        <taxon>Vibrio</taxon>
    </lineage>
</organism>
<dbReference type="FunFam" id="1.10.10.10:FF:000018">
    <property type="entry name" value="DNA-binding response regulator ResD"/>
    <property type="match status" value="1"/>
</dbReference>
<dbReference type="SUPFAM" id="SSF46894">
    <property type="entry name" value="C-terminal effector domain of the bipartite response regulators"/>
    <property type="match status" value="1"/>
</dbReference>
<dbReference type="CDD" id="cd17574">
    <property type="entry name" value="REC_OmpR"/>
    <property type="match status" value="1"/>
</dbReference>
<dbReference type="PROSITE" id="PS51755">
    <property type="entry name" value="OMPR_PHOB"/>
    <property type="match status" value="1"/>
</dbReference>
<gene>
    <name evidence="10" type="ORF">VIBNISOn1_1430031</name>
</gene>
<feature type="DNA-binding region" description="OmpR/PhoB-type" evidence="7">
    <location>
        <begin position="165"/>
        <end position="264"/>
    </location>
</feature>
<evidence type="ECO:0000256" key="6">
    <source>
        <dbReference type="PROSITE-ProRule" id="PRU00169"/>
    </source>
</evidence>
<dbReference type="Proteomes" id="UP000018211">
    <property type="component" value="Unassembled WGS sequence"/>
</dbReference>
<evidence type="ECO:0000256" key="3">
    <source>
        <dbReference type="ARBA" id="ARBA00023012"/>
    </source>
</evidence>
<dbReference type="InterPro" id="IPR011006">
    <property type="entry name" value="CheY-like_superfamily"/>
</dbReference>
<comment type="function">
    <text evidence="5">This protein is a positive regulator for the phosphate regulon. Transcription of this operon is positively regulated by PhoB and PhoR when phosphate is limited.</text>
</comment>
<dbReference type="SMART" id="SM00448">
    <property type="entry name" value="REC"/>
    <property type="match status" value="1"/>
</dbReference>
<dbReference type="EMBL" id="CAOF01000050">
    <property type="protein sequence ID" value="CCO45263.1"/>
    <property type="molecule type" value="Genomic_DNA"/>
</dbReference>
<feature type="modified residue" description="4-aspartylphosphate" evidence="6">
    <location>
        <position position="53"/>
    </location>
</feature>
<name>A0AAV2VKN3_9VIBR</name>
<keyword evidence="4 7" id="KW-0238">DNA-binding</keyword>
<dbReference type="InterPro" id="IPR001789">
    <property type="entry name" value="Sig_transdc_resp-reg_receiver"/>
</dbReference>
<evidence type="ECO:0000256" key="1">
    <source>
        <dbReference type="ARBA" id="ARBA00013332"/>
    </source>
</evidence>
<dbReference type="GO" id="GO:0005829">
    <property type="term" value="C:cytosol"/>
    <property type="evidence" value="ECO:0007669"/>
    <property type="project" value="TreeGrafter"/>
</dbReference>
<accession>A0AAV2VKN3</accession>
<dbReference type="SMART" id="SM00862">
    <property type="entry name" value="Trans_reg_C"/>
    <property type="match status" value="1"/>
</dbReference>
<reference evidence="10 11" key="1">
    <citation type="journal article" date="2013" name="ISME J.">
        <title>Comparative genomics of pathogenic lineages of Vibrio nigripulchritudo identifies virulence-associated traits.</title>
        <authorList>
            <person name="Goudenege D."/>
            <person name="Labreuche Y."/>
            <person name="Krin E."/>
            <person name="Ansquer D."/>
            <person name="Mangenot S."/>
            <person name="Calteau A."/>
            <person name="Medigue C."/>
            <person name="Mazel D."/>
            <person name="Polz M.F."/>
            <person name="Le Roux F."/>
        </authorList>
    </citation>
    <scope>NUCLEOTIDE SEQUENCE [LARGE SCALE GENOMIC DNA]</scope>
    <source>
        <strain evidence="10 11">SOn1</strain>
    </source>
</reference>
<dbReference type="AlphaFoldDB" id="A0AAV2VKN3"/>
<feature type="domain" description="OmpR/PhoB-type" evidence="9">
    <location>
        <begin position="165"/>
        <end position="264"/>
    </location>
</feature>
<evidence type="ECO:0000259" key="8">
    <source>
        <dbReference type="PROSITE" id="PS50110"/>
    </source>
</evidence>
<dbReference type="PANTHER" id="PTHR48111">
    <property type="entry name" value="REGULATOR OF RPOS"/>
    <property type="match status" value="1"/>
</dbReference>
<dbReference type="InterPro" id="IPR001867">
    <property type="entry name" value="OmpR/PhoB-type_DNA-bd"/>
</dbReference>